<evidence type="ECO:0000256" key="5">
    <source>
        <dbReference type="ARBA" id="ARBA00022705"/>
    </source>
</evidence>
<dbReference type="NCBIfam" id="TIGR01391">
    <property type="entry name" value="dnaG"/>
    <property type="match status" value="1"/>
</dbReference>
<dbReference type="PROSITE" id="PS50880">
    <property type="entry name" value="TOPRIM"/>
    <property type="match status" value="1"/>
</dbReference>
<dbReference type="Pfam" id="PF08275">
    <property type="entry name" value="DNAG_N"/>
    <property type="match status" value="1"/>
</dbReference>
<evidence type="ECO:0000256" key="1">
    <source>
        <dbReference type="ARBA" id="ARBA00022478"/>
    </source>
</evidence>
<comment type="function">
    <text evidence="12 13">RNA polymerase that catalyzes the synthesis of short RNA molecules used as primers for DNA polymerase during DNA replication.</text>
</comment>
<dbReference type="InterPro" id="IPR006171">
    <property type="entry name" value="TOPRIM_dom"/>
</dbReference>
<dbReference type="HAMAP" id="MF_00974">
    <property type="entry name" value="DNA_primase_DnaG"/>
    <property type="match status" value="1"/>
</dbReference>
<gene>
    <name evidence="12" type="primary">dnaG</name>
    <name evidence="15" type="ORF">J2Z37_000529</name>
</gene>
<evidence type="ECO:0000256" key="8">
    <source>
        <dbReference type="ARBA" id="ARBA00022833"/>
    </source>
</evidence>
<proteinExistence type="inferred from homology"/>
<dbReference type="RefSeq" id="WP_209808589.1">
    <property type="nucleotide sequence ID" value="NZ_JAGGKT010000001.1"/>
</dbReference>
<dbReference type="InterPro" id="IPR036977">
    <property type="entry name" value="DNA_primase_Znf_CHC2"/>
</dbReference>
<comment type="similarity">
    <text evidence="12 13">Belongs to the DnaG primase family.</text>
</comment>
<dbReference type="PIRSF" id="PIRSF002811">
    <property type="entry name" value="DnaG"/>
    <property type="match status" value="1"/>
</dbReference>
<feature type="domain" description="Toprim" evidence="14">
    <location>
        <begin position="262"/>
        <end position="343"/>
    </location>
</feature>
<comment type="caution">
    <text evidence="15">The sequence shown here is derived from an EMBL/GenBank/DDBJ whole genome shotgun (WGS) entry which is preliminary data.</text>
</comment>
<evidence type="ECO:0000256" key="3">
    <source>
        <dbReference type="ARBA" id="ARBA00022679"/>
    </source>
</evidence>
<dbReference type="Pfam" id="PF10410">
    <property type="entry name" value="DnaB_bind"/>
    <property type="match status" value="1"/>
</dbReference>
<feature type="zinc finger region" description="CHC2-type" evidence="12">
    <location>
        <begin position="40"/>
        <end position="64"/>
    </location>
</feature>
<evidence type="ECO:0000256" key="13">
    <source>
        <dbReference type="PIRNR" id="PIRNR002811"/>
    </source>
</evidence>
<evidence type="ECO:0000313" key="16">
    <source>
        <dbReference type="Proteomes" id="UP001519343"/>
    </source>
</evidence>
<dbReference type="SMART" id="SM00493">
    <property type="entry name" value="TOPRIM"/>
    <property type="match status" value="1"/>
</dbReference>
<keyword evidence="7 12" id="KW-0863">Zinc-finger</keyword>
<dbReference type="InterPro" id="IPR030846">
    <property type="entry name" value="DnaG_bac"/>
</dbReference>
<dbReference type="Proteomes" id="UP001519343">
    <property type="component" value="Unassembled WGS sequence"/>
</dbReference>
<keyword evidence="9" id="KW-0460">Magnesium</keyword>
<dbReference type="Gene3D" id="1.10.860.10">
    <property type="entry name" value="DNAb Helicase, Chain A"/>
    <property type="match status" value="1"/>
</dbReference>
<keyword evidence="6 12" id="KW-0479">Metal-binding</keyword>
<evidence type="ECO:0000256" key="7">
    <source>
        <dbReference type="ARBA" id="ARBA00022771"/>
    </source>
</evidence>
<evidence type="ECO:0000256" key="10">
    <source>
        <dbReference type="ARBA" id="ARBA00023125"/>
    </source>
</evidence>
<evidence type="ECO:0000256" key="4">
    <source>
        <dbReference type="ARBA" id="ARBA00022695"/>
    </source>
</evidence>
<dbReference type="InterPro" id="IPR006295">
    <property type="entry name" value="DNA_primase_DnaG"/>
</dbReference>
<dbReference type="PANTHER" id="PTHR30313:SF2">
    <property type="entry name" value="DNA PRIMASE"/>
    <property type="match status" value="1"/>
</dbReference>
<dbReference type="InterPro" id="IPR034151">
    <property type="entry name" value="TOPRIM_DnaG_bac"/>
</dbReference>
<keyword evidence="4 12" id="KW-0548">Nucleotidyltransferase</keyword>
<evidence type="ECO:0000259" key="14">
    <source>
        <dbReference type="PROSITE" id="PS50880"/>
    </source>
</evidence>
<dbReference type="EMBL" id="JAGGKT010000001">
    <property type="protein sequence ID" value="MBP1930542.1"/>
    <property type="molecule type" value="Genomic_DNA"/>
</dbReference>
<comment type="subunit">
    <text evidence="12">Monomer. Interacts with DnaB.</text>
</comment>
<sequence>MATKIPEEVIDQIRSSFNIVDFIGQYVHLRKSGRSYMGLCPFHSEKSPSFSVLEDKQIFHCFGCGEGGNLISFVMKIEGLTFPEAMLFLAEKSGIALPNQYHEVQPTTEESSEKQTIFKAYSLAAKLYQHILFQTDYGDPAREYMKRRGISSETAEVFELGFAPDSWDFVTQFYEKRGFNLALMHKAGILAQRDFDRKYFDLFRNRLIFPIADSQGKIIAFGGRILNDAQPKYLNSPEHPFFNKSRILFNLHRAKNEIRRKRQVILFEGYMDVIAAWEAGVRNGVASLGTSFTEEQAKIIKRNADQVVICYDSDSPGIEAAMKAAYILQAAECQVRVVRFEDGLDPDEYIKKYGKDKFIATLNQSLTVTSFKMEYLRKRHDVSDEQERLVFIHEMLKQISSLRSAVERDHYLRLLAEEFHYSLEALKEEQRKLFYQQKKAEKGDKLPRKWNNSIDNGRHVPHKTLLPAHYNAEKKLIILMMHNADWAEEIKGKIGGNFNVDEFAALAAYLYHFYAIGNVADPSKFISELDDEKLIQKASELAMEEVPDDLTSRALADYIQQVLNYPILIEIERLKTEQKNLEKQGDSLEAAKIGIEILQLRKLVKKS</sequence>
<dbReference type="Gene3D" id="3.90.980.10">
    <property type="entry name" value="DNA primase, catalytic core, N-terminal domain"/>
    <property type="match status" value="1"/>
</dbReference>
<dbReference type="SUPFAM" id="SSF56731">
    <property type="entry name" value="DNA primase core"/>
    <property type="match status" value="1"/>
</dbReference>
<evidence type="ECO:0000256" key="9">
    <source>
        <dbReference type="ARBA" id="ARBA00022842"/>
    </source>
</evidence>
<dbReference type="Pfam" id="PF13155">
    <property type="entry name" value="Toprim_2"/>
    <property type="match status" value="1"/>
</dbReference>
<comment type="cofactor">
    <cofactor evidence="12 13">
        <name>Zn(2+)</name>
        <dbReference type="ChEBI" id="CHEBI:29105"/>
    </cofactor>
    <text evidence="12 13">Binds 1 zinc ion per monomer.</text>
</comment>
<keyword evidence="16" id="KW-1185">Reference proteome</keyword>
<dbReference type="InterPro" id="IPR037068">
    <property type="entry name" value="DNA_primase_core_N_sf"/>
</dbReference>
<protein>
    <recommendedName>
        <fullName evidence="12 13">DNA primase</fullName>
        <ecNumber evidence="12">2.7.7.101</ecNumber>
    </recommendedName>
</protein>
<name>A0ABS4GJU8_9BACL</name>
<dbReference type="PANTHER" id="PTHR30313">
    <property type="entry name" value="DNA PRIMASE"/>
    <property type="match status" value="1"/>
</dbReference>
<keyword evidence="1 12" id="KW-0240">DNA-directed RNA polymerase</keyword>
<dbReference type="InterPro" id="IPR016136">
    <property type="entry name" value="DNA_helicase_N/primase_C"/>
</dbReference>
<evidence type="ECO:0000313" key="15">
    <source>
        <dbReference type="EMBL" id="MBP1930542.1"/>
    </source>
</evidence>
<dbReference type="SUPFAM" id="SSF57783">
    <property type="entry name" value="Zinc beta-ribbon"/>
    <property type="match status" value="1"/>
</dbReference>
<dbReference type="InterPro" id="IPR019475">
    <property type="entry name" value="DNA_primase_DnaB-bd"/>
</dbReference>
<dbReference type="Pfam" id="PF01807">
    <property type="entry name" value="Zn_ribbon_DnaG"/>
    <property type="match status" value="1"/>
</dbReference>
<keyword evidence="3 12" id="KW-0808">Transferase</keyword>
<keyword evidence="10 12" id="KW-0238">DNA-binding</keyword>
<organism evidence="15 16">
    <name type="scientific">Ammoniphilus resinae</name>
    <dbReference type="NCBI Taxonomy" id="861532"/>
    <lineage>
        <taxon>Bacteria</taxon>
        <taxon>Bacillati</taxon>
        <taxon>Bacillota</taxon>
        <taxon>Bacilli</taxon>
        <taxon>Bacillales</taxon>
        <taxon>Paenibacillaceae</taxon>
        <taxon>Aneurinibacillus group</taxon>
        <taxon>Ammoniphilus</taxon>
    </lineage>
</organism>
<reference evidence="15 16" key="1">
    <citation type="submission" date="2021-03" db="EMBL/GenBank/DDBJ databases">
        <title>Genomic Encyclopedia of Type Strains, Phase IV (KMG-IV): sequencing the most valuable type-strain genomes for metagenomic binning, comparative biology and taxonomic classification.</title>
        <authorList>
            <person name="Goeker M."/>
        </authorList>
    </citation>
    <scope>NUCLEOTIDE SEQUENCE [LARGE SCALE GENOMIC DNA]</scope>
    <source>
        <strain evidence="15 16">DSM 24738</strain>
    </source>
</reference>
<dbReference type="InterPro" id="IPR002694">
    <property type="entry name" value="Znf_CHC2"/>
</dbReference>
<evidence type="ECO:0000256" key="6">
    <source>
        <dbReference type="ARBA" id="ARBA00022723"/>
    </source>
</evidence>
<dbReference type="GO" id="GO:0016779">
    <property type="term" value="F:nucleotidyltransferase activity"/>
    <property type="evidence" value="ECO:0007669"/>
    <property type="project" value="UniProtKB-KW"/>
</dbReference>
<dbReference type="CDD" id="cd03364">
    <property type="entry name" value="TOPRIM_DnaG_primases"/>
    <property type="match status" value="1"/>
</dbReference>
<dbReference type="InterPro" id="IPR050219">
    <property type="entry name" value="DnaG_primase"/>
</dbReference>
<dbReference type="Gene3D" id="3.90.580.10">
    <property type="entry name" value="Zinc finger, CHC2-type domain"/>
    <property type="match status" value="1"/>
</dbReference>
<comment type="domain">
    <text evidence="12">Contains an N-terminal zinc-binding domain, a central core domain that contains the primase activity, and a C-terminal DnaB-binding domain.</text>
</comment>
<dbReference type="SMART" id="SM00400">
    <property type="entry name" value="ZnF_CHCC"/>
    <property type="match status" value="1"/>
</dbReference>
<accession>A0ABS4GJU8</accession>
<dbReference type="InterPro" id="IPR013264">
    <property type="entry name" value="DNAG_N"/>
</dbReference>
<keyword evidence="5 12" id="KW-0235">DNA replication</keyword>
<evidence type="ECO:0000256" key="12">
    <source>
        <dbReference type="HAMAP-Rule" id="MF_00974"/>
    </source>
</evidence>
<keyword evidence="2 12" id="KW-0639">Primosome</keyword>
<comment type="catalytic activity">
    <reaction evidence="12">
        <text>ssDNA + n NTP = ssDNA/pppN(pN)n-1 hybrid + (n-1) diphosphate.</text>
        <dbReference type="EC" id="2.7.7.101"/>
    </reaction>
</comment>
<dbReference type="EC" id="2.7.7.101" evidence="12"/>
<keyword evidence="11 12" id="KW-0804">Transcription</keyword>
<dbReference type="Gene3D" id="3.40.1360.10">
    <property type="match status" value="1"/>
</dbReference>
<evidence type="ECO:0000256" key="11">
    <source>
        <dbReference type="ARBA" id="ARBA00023163"/>
    </source>
</evidence>
<evidence type="ECO:0000256" key="2">
    <source>
        <dbReference type="ARBA" id="ARBA00022515"/>
    </source>
</evidence>
<keyword evidence="8 12" id="KW-0862">Zinc</keyword>